<protein>
    <recommendedName>
        <fullName evidence="3">PARP-type domain-containing protein</fullName>
    </recommendedName>
</protein>
<evidence type="ECO:0000313" key="2">
    <source>
        <dbReference type="Proteomes" id="UP000230607"/>
    </source>
</evidence>
<keyword evidence="2" id="KW-1185">Reference proteome</keyword>
<accession>A0A2H1FBX1</accession>
<evidence type="ECO:0008006" key="3">
    <source>
        <dbReference type="Google" id="ProtNLM"/>
    </source>
</evidence>
<dbReference type="EMBL" id="LT841358">
    <property type="protein sequence ID" value="SMH70265.1"/>
    <property type="molecule type" value="Genomic_DNA"/>
</dbReference>
<sequence length="72" mass="8324">MVLRKLISCTTIFGSDFHMMQIRLEPRDVARLSSLGNNVCRKCTMKLMEGDVVIRIGARPPKYYHKGCFKVY</sequence>
<organism evidence="1 2">
    <name type="scientific">Candidatus Nitrosotalea okcheonensis</name>
    <dbReference type="NCBI Taxonomy" id="1903276"/>
    <lineage>
        <taxon>Archaea</taxon>
        <taxon>Nitrososphaerota</taxon>
        <taxon>Nitrososphaeria</taxon>
        <taxon>Nitrosotaleales</taxon>
        <taxon>Nitrosotaleaceae</taxon>
        <taxon>Nitrosotalea</taxon>
    </lineage>
</organism>
<dbReference type="AlphaFoldDB" id="A0A2H1FBX1"/>
<name>A0A2H1FBX1_9ARCH</name>
<proteinExistence type="predicted"/>
<evidence type="ECO:0000313" key="1">
    <source>
        <dbReference type="EMBL" id="SMH70265.1"/>
    </source>
</evidence>
<gene>
    <name evidence="1" type="ORF">NCS_10072</name>
</gene>
<dbReference type="Proteomes" id="UP000230607">
    <property type="component" value="Chromosome 1"/>
</dbReference>
<reference evidence="2" key="1">
    <citation type="submission" date="2017-03" db="EMBL/GenBank/DDBJ databases">
        <authorList>
            <person name="Herbold C."/>
        </authorList>
    </citation>
    <scope>NUCLEOTIDE SEQUENCE [LARGE SCALE GENOMIC DNA]</scope>
</reference>